<dbReference type="AlphaFoldDB" id="A0A6B2KZB6"/>
<dbReference type="SUPFAM" id="SSF49309">
    <property type="entry name" value="Transglutaminase, two C-terminal domains"/>
    <property type="match status" value="2"/>
</dbReference>
<accession>A0A6B2KZB6</accession>
<evidence type="ECO:0000256" key="1">
    <source>
        <dbReference type="PIRSR" id="PIRSR000459-1"/>
    </source>
</evidence>
<dbReference type="InterPro" id="IPR036238">
    <property type="entry name" value="Transglutaminase_C_sf"/>
</dbReference>
<dbReference type="GO" id="GO:0003810">
    <property type="term" value="F:protein-glutamine gamma-glutamyltransferase activity"/>
    <property type="evidence" value="ECO:0007669"/>
    <property type="project" value="InterPro"/>
</dbReference>
<feature type="binding site" evidence="2">
    <location>
        <position position="317"/>
    </location>
    <ligand>
        <name>Ca(2+)</name>
        <dbReference type="ChEBI" id="CHEBI:29108"/>
    </ligand>
</feature>
<keyword evidence="2" id="KW-0479">Metal-binding</keyword>
<dbReference type="InterPro" id="IPR008958">
    <property type="entry name" value="Transglutaminase_C"/>
</dbReference>
<evidence type="ECO:0000256" key="2">
    <source>
        <dbReference type="PIRSR" id="PIRSR000459-2"/>
    </source>
</evidence>
<reference evidence="4" key="1">
    <citation type="journal article" date="2020" name="J. Eukaryot. Microbiol.">
        <title>De novo Sequencing, Assembly and Annotation of the Transcriptome for the Free-Living Testate Amoeba Arcella intermedia.</title>
        <authorList>
            <person name="Ribeiro G.M."/>
            <person name="Porfirio-Sousa A.L."/>
            <person name="Maurer-Alcala X.X."/>
            <person name="Katz L.A."/>
            <person name="Lahr D.J.G."/>
        </authorList>
    </citation>
    <scope>NUCLEOTIDE SEQUENCE</scope>
</reference>
<dbReference type="InterPro" id="IPR002931">
    <property type="entry name" value="Transglutaminase-like"/>
</dbReference>
<dbReference type="InterPro" id="IPR013783">
    <property type="entry name" value="Ig-like_fold"/>
</dbReference>
<dbReference type="InterPro" id="IPR038765">
    <property type="entry name" value="Papain-like_cys_pep_sf"/>
</dbReference>
<feature type="active site" evidence="1">
    <location>
        <position position="278"/>
    </location>
</feature>
<comment type="cofactor">
    <cofactor evidence="2">
        <name>Ca(2+)</name>
        <dbReference type="ChEBI" id="CHEBI:29108"/>
    </cofactor>
    <text evidence="2">Binds 1 Ca(2+) ion per subunit.</text>
</comment>
<feature type="binding site" evidence="2">
    <location>
        <position position="319"/>
    </location>
    <ligand>
        <name>Ca(2+)</name>
        <dbReference type="ChEBI" id="CHEBI:29108"/>
    </ligand>
</feature>
<dbReference type="SUPFAM" id="SSF81296">
    <property type="entry name" value="E set domains"/>
    <property type="match status" value="1"/>
</dbReference>
<sequence>MLSAHPEEQLTIIPVKSAGDKGDFYAYFSDASKITVNIPATVPVGQYTLDLRVDDNVVTHFSEPFIVLFNPWSPEDTVFLDNETLRKEYVLEENGLIWRGSANENGPCSWNFAQFQKTIVIATLRLLEAVSIDDRANPAVVTRRLTVLENDKVLYGNWSGNYAGGSSPSSWTGSKEIISQFYQTGKPVKFGQCWVFSGVLTTLCRSIGIPCRSVTNFESAHDTNFNRVVDKYYVPDGTLDKEKTNDSVWNFHVWNDAWFSRPDIPDKRFSGPGWQAIDATPQEKSDGEYQTGPCPLAAIKEGTEVPFDWKFIFGEVNADVRHYVKSQTGEYKLVQTETASVGKNMSTKAVGRMQKEDVTLQYKYPEGSKEERTAFGAEEANKELLVFGRMEVPEVQTGQDVPVSIFLKATKETGEEKTVKILVKATVVSYTGKERGVIINSNHDIKIPGDASEIELTLKIASEHYLPYASEHFSINLQLFIFSDKDAEVDSLITKRFSLKDQLPTIDAPEKVGVNEPGNVTIQYTNPLSTPLTNLFFSIEGSGLVSHTKTKPKTLAPGETTSESISLKGPKKVGERVIKVLVSSKELETVFNYKSVTVF</sequence>
<name>A0A6B2KZB6_9EUKA</name>
<dbReference type="InterPro" id="IPR023608">
    <property type="entry name" value="Transglutaminase_animal"/>
</dbReference>
<dbReference type="Gene3D" id="2.60.40.10">
    <property type="entry name" value="Immunoglobulins"/>
    <property type="match status" value="3"/>
</dbReference>
<protein>
    <recommendedName>
        <fullName evidence="3">Transglutaminase-like domain-containing protein</fullName>
    </recommendedName>
</protein>
<feature type="domain" description="Transglutaminase-like" evidence="3">
    <location>
        <begin position="185"/>
        <end position="281"/>
    </location>
</feature>
<dbReference type="GO" id="GO:0046872">
    <property type="term" value="F:metal ion binding"/>
    <property type="evidence" value="ECO:0007669"/>
    <property type="project" value="UniProtKB-KW"/>
</dbReference>
<keyword evidence="2" id="KW-0106">Calcium</keyword>
<feature type="active site" evidence="1">
    <location>
        <position position="252"/>
    </location>
</feature>
<dbReference type="PIRSF" id="PIRSF000459">
    <property type="entry name" value="TGM_EBP42"/>
    <property type="match status" value="1"/>
</dbReference>
<proteinExistence type="predicted"/>
<evidence type="ECO:0000313" key="4">
    <source>
        <dbReference type="EMBL" id="NDV30104.1"/>
    </source>
</evidence>
<dbReference type="EMBL" id="GIBP01001135">
    <property type="protein sequence ID" value="NDV30104.1"/>
    <property type="molecule type" value="Transcribed_RNA"/>
</dbReference>
<dbReference type="PANTHER" id="PTHR11590:SF81">
    <property type="entry name" value="PROTEIN-GLUTAMINE GAMMA-GLUTAMYLTRANSFERASE K-LIKE ISOFORM X4"/>
    <property type="match status" value="1"/>
</dbReference>
<dbReference type="InterPro" id="IPR036985">
    <property type="entry name" value="Transglutaminase-like_sf"/>
</dbReference>
<dbReference type="Pfam" id="PF01841">
    <property type="entry name" value="Transglut_core"/>
    <property type="match status" value="1"/>
</dbReference>
<dbReference type="FunFam" id="3.90.260.10:FF:000002">
    <property type="entry name" value="Erythrocyte membrane protein band 4.2"/>
    <property type="match status" value="1"/>
</dbReference>
<dbReference type="InterPro" id="IPR014756">
    <property type="entry name" value="Ig_E-set"/>
</dbReference>
<dbReference type="PANTHER" id="PTHR11590">
    <property type="entry name" value="PROTEIN-GLUTAMINE GAMMA-GLUTAMYLTRANSFERASE"/>
    <property type="match status" value="1"/>
</dbReference>
<dbReference type="Gene3D" id="3.90.260.10">
    <property type="entry name" value="Transglutaminase-like"/>
    <property type="match status" value="1"/>
</dbReference>
<feature type="binding site" evidence="2">
    <location>
        <position position="366"/>
    </location>
    <ligand>
        <name>Ca(2+)</name>
        <dbReference type="ChEBI" id="CHEBI:29108"/>
    </ligand>
</feature>
<dbReference type="SMART" id="SM00460">
    <property type="entry name" value="TGc"/>
    <property type="match status" value="1"/>
</dbReference>
<organism evidence="4">
    <name type="scientific">Arcella intermedia</name>
    <dbReference type="NCBI Taxonomy" id="1963864"/>
    <lineage>
        <taxon>Eukaryota</taxon>
        <taxon>Amoebozoa</taxon>
        <taxon>Tubulinea</taxon>
        <taxon>Elardia</taxon>
        <taxon>Arcellinida</taxon>
        <taxon>Sphaerothecina</taxon>
        <taxon>Arcellidae</taxon>
        <taxon>Arcella</taxon>
    </lineage>
</organism>
<dbReference type="Pfam" id="PF00927">
    <property type="entry name" value="Transglut_C"/>
    <property type="match status" value="1"/>
</dbReference>
<evidence type="ECO:0000259" key="3">
    <source>
        <dbReference type="SMART" id="SM00460"/>
    </source>
</evidence>
<dbReference type="SUPFAM" id="SSF54001">
    <property type="entry name" value="Cysteine proteinases"/>
    <property type="match status" value="1"/>
</dbReference>
<feature type="active site" evidence="1">
    <location>
        <position position="193"/>
    </location>
</feature>
<feature type="binding site" evidence="2">
    <location>
        <position position="371"/>
    </location>
    <ligand>
        <name>Ca(2+)</name>
        <dbReference type="ChEBI" id="CHEBI:29108"/>
    </ligand>
</feature>
<dbReference type="InterPro" id="IPR050779">
    <property type="entry name" value="Transglutaminase"/>
</dbReference>